<gene>
    <name evidence="2" type="ORF">EYF80_007736</name>
</gene>
<feature type="region of interest" description="Disordered" evidence="1">
    <location>
        <begin position="80"/>
        <end position="100"/>
    </location>
</feature>
<name>A0A4Z2IVW1_9TELE</name>
<dbReference type="EMBL" id="SRLO01000042">
    <property type="protein sequence ID" value="TNN82090.1"/>
    <property type="molecule type" value="Genomic_DNA"/>
</dbReference>
<evidence type="ECO:0000256" key="1">
    <source>
        <dbReference type="SAM" id="MobiDB-lite"/>
    </source>
</evidence>
<reference evidence="2 3" key="1">
    <citation type="submission" date="2019-03" db="EMBL/GenBank/DDBJ databases">
        <title>First draft genome of Liparis tanakae, snailfish: a comprehensive survey of snailfish specific genes.</title>
        <authorList>
            <person name="Kim W."/>
            <person name="Song I."/>
            <person name="Jeong J.-H."/>
            <person name="Kim D."/>
            <person name="Kim S."/>
            <person name="Ryu S."/>
            <person name="Song J.Y."/>
            <person name="Lee S.K."/>
        </authorList>
    </citation>
    <scope>NUCLEOTIDE SEQUENCE [LARGE SCALE GENOMIC DNA]</scope>
    <source>
        <tissue evidence="2">Muscle</tissue>
    </source>
</reference>
<proteinExistence type="predicted"/>
<keyword evidence="3" id="KW-1185">Reference proteome</keyword>
<dbReference type="Proteomes" id="UP000314294">
    <property type="component" value="Unassembled WGS sequence"/>
</dbReference>
<protein>
    <submittedName>
        <fullName evidence="2">Uncharacterized protein</fullName>
    </submittedName>
</protein>
<evidence type="ECO:0000313" key="2">
    <source>
        <dbReference type="EMBL" id="TNN82090.1"/>
    </source>
</evidence>
<feature type="compositionally biased region" description="Polar residues" evidence="1">
    <location>
        <begin position="134"/>
        <end position="154"/>
    </location>
</feature>
<feature type="region of interest" description="Disordered" evidence="1">
    <location>
        <begin position="117"/>
        <end position="168"/>
    </location>
</feature>
<evidence type="ECO:0000313" key="3">
    <source>
        <dbReference type="Proteomes" id="UP000314294"/>
    </source>
</evidence>
<comment type="caution">
    <text evidence="2">The sequence shown here is derived from an EMBL/GenBank/DDBJ whole genome shotgun (WGS) entry which is preliminary data.</text>
</comment>
<sequence>MDTPPVERVSLMCRVDGGPTLRVDCRLEANQKICLSPPSVGHSRRETSQGYDGVGGPVRQMCVSVTDVFRLSGLRRGHRHLEKEHKASEKTRMGGGEESGVRRGSAVLMGVMGVGGPHGGKANVTGQAGDAKSRQMTSGGAHTGTARTNNPPIKSQSLLSPRPRSRQRQMMVMESGSKSLFISQKLCSCVYLAMIPIPRVLN</sequence>
<feature type="compositionally biased region" description="Basic and acidic residues" evidence="1">
    <location>
        <begin position="81"/>
        <end position="92"/>
    </location>
</feature>
<dbReference type="AlphaFoldDB" id="A0A4Z2IVW1"/>
<organism evidence="2 3">
    <name type="scientific">Liparis tanakae</name>
    <name type="common">Tanaka's snailfish</name>
    <dbReference type="NCBI Taxonomy" id="230148"/>
    <lineage>
        <taxon>Eukaryota</taxon>
        <taxon>Metazoa</taxon>
        <taxon>Chordata</taxon>
        <taxon>Craniata</taxon>
        <taxon>Vertebrata</taxon>
        <taxon>Euteleostomi</taxon>
        <taxon>Actinopterygii</taxon>
        <taxon>Neopterygii</taxon>
        <taxon>Teleostei</taxon>
        <taxon>Neoteleostei</taxon>
        <taxon>Acanthomorphata</taxon>
        <taxon>Eupercaria</taxon>
        <taxon>Perciformes</taxon>
        <taxon>Cottioidei</taxon>
        <taxon>Cottales</taxon>
        <taxon>Liparidae</taxon>
        <taxon>Liparis</taxon>
    </lineage>
</organism>
<accession>A0A4Z2IVW1</accession>